<keyword evidence="2" id="KW-1185">Reference proteome</keyword>
<gene>
    <name evidence="1" type="ORF">Ah1_00159</name>
</gene>
<reference evidence="1 2" key="1">
    <citation type="submission" date="2017-10" db="EMBL/GenBank/DDBJ databases">
        <title>Antibacterial composition for extension of chilled fish shelf life and decreasing of risk of food-borne infections, bacteriophage strains for its preparation.</title>
        <authorList>
            <person name="Zulkarneev E.R."/>
            <person name="Aleshkin A.V."/>
            <person name="Rubalsky O.V."/>
            <person name="Kiseleva I.A."/>
            <person name="Rubalskii E.O."/>
            <person name="Lebedev S.N."/>
        </authorList>
    </citation>
    <scope>NUCLEOTIDE SEQUENCE [LARGE SCALE GENOMIC DNA]</scope>
</reference>
<name>A0A2H4YEV2_9CAUD</name>
<proteinExistence type="predicted"/>
<protein>
    <submittedName>
        <fullName evidence="1">Uncharacterized protein</fullName>
    </submittedName>
</protein>
<sequence>MDFKSFMLLEFVKKLGDEWVVLNHAKTKVLGTHKTKEQAIDQLQAIEIAKHKG</sequence>
<organism evidence="1 2">
    <name type="scientific">Aeromonas phage Ah1</name>
    <dbReference type="NCBI Taxonomy" id="2053701"/>
    <lineage>
        <taxon>Viruses</taxon>
        <taxon>Duplodnaviria</taxon>
        <taxon>Heunggongvirae</taxon>
        <taxon>Uroviricota</taxon>
        <taxon>Caudoviricetes</taxon>
        <taxon>Pantevenvirales</taxon>
        <taxon>Straboviridae</taxon>
        <taxon>Cinqassovirus</taxon>
        <taxon>Cinqassovirus ah1</taxon>
    </lineage>
</organism>
<dbReference type="Proteomes" id="UP000240934">
    <property type="component" value="Segment"/>
</dbReference>
<evidence type="ECO:0000313" key="2">
    <source>
        <dbReference type="Proteomes" id="UP000240934"/>
    </source>
</evidence>
<accession>A0A2H4YEV2</accession>
<dbReference type="EMBL" id="MG250483">
    <property type="protein sequence ID" value="AUE22700.1"/>
    <property type="molecule type" value="Genomic_DNA"/>
</dbReference>
<evidence type="ECO:0000313" key="1">
    <source>
        <dbReference type="EMBL" id="AUE22700.1"/>
    </source>
</evidence>